<comment type="caution">
    <text evidence="9">The sequence shown here is derived from an EMBL/GenBank/DDBJ whole genome shotgun (WGS) entry which is preliminary data.</text>
</comment>
<feature type="transmembrane region" description="Helical" evidence="8">
    <location>
        <begin position="225"/>
        <end position="248"/>
    </location>
</feature>
<comment type="subcellular location">
    <subcellularLocation>
        <location evidence="1">Membrane</location>
        <topology evidence="1">Multi-pass membrane protein</topology>
    </subcellularLocation>
</comment>
<accession>A0ABS0ACD4</accession>
<gene>
    <name evidence="9" type="ORF">ISO4_00311</name>
</gene>
<feature type="transmembrane region" description="Helical" evidence="8">
    <location>
        <begin position="182"/>
        <end position="205"/>
    </location>
</feature>
<dbReference type="InterPro" id="IPR000175">
    <property type="entry name" value="Na/ntran_symport"/>
</dbReference>
<feature type="transmembrane region" description="Helical" evidence="8">
    <location>
        <begin position="151"/>
        <end position="170"/>
    </location>
</feature>
<evidence type="ECO:0000256" key="7">
    <source>
        <dbReference type="SAM" id="MobiDB-lite"/>
    </source>
</evidence>
<evidence type="ECO:0000313" key="10">
    <source>
        <dbReference type="Proteomes" id="UP000644441"/>
    </source>
</evidence>
<dbReference type="PANTHER" id="PTHR42948:SF1">
    <property type="entry name" value="TRANSPORTER"/>
    <property type="match status" value="1"/>
</dbReference>
<feature type="transmembrane region" description="Helical" evidence="8">
    <location>
        <begin position="45"/>
        <end position="69"/>
    </location>
</feature>
<dbReference type="Pfam" id="PF00209">
    <property type="entry name" value="SNF"/>
    <property type="match status" value="2"/>
</dbReference>
<dbReference type="EMBL" id="ARXR01000002">
    <property type="protein sequence ID" value="MBF5051709.1"/>
    <property type="molecule type" value="Genomic_DNA"/>
</dbReference>
<evidence type="ECO:0000256" key="5">
    <source>
        <dbReference type="ARBA" id="ARBA00023136"/>
    </source>
</evidence>
<name>A0ABS0ACD4_9GAMM</name>
<evidence type="ECO:0000256" key="8">
    <source>
        <dbReference type="SAM" id="Phobius"/>
    </source>
</evidence>
<evidence type="ECO:0000256" key="1">
    <source>
        <dbReference type="ARBA" id="ARBA00004141"/>
    </source>
</evidence>
<dbReference type="PANTHER" id="PTHR42948">
    <property type="entry name" value="TRANSPORTER"/>
    <property type="match status" value="1"/>
</dbReference>
<feature type="transmembrane region" description="Helical" evidence="8">
    <location>
        <begin position="269"/>
        <end position="292"/>
    </location>
</feature>
<sequence>MKKEYKPVHGMWTSRWVFILAATGSAVGLGNIWRFPYITGEYGGGAFVVLYLLCIALMGIPIMVAEVMLGRRGGLSPIHTMSKLAEQSKVTRRWAGIGYLGALSGFLILSFYSAVASWALIYVWEAAQGVFQGITAVQSKAHYEDMLANPWLLLGSHTLFMVITMGVVALGVKQGLERAVRVLMPVLFALLVVLIGYASTTPGFAEGVGFLFAFDFSKLSGEAVIVALGQAFFTLSLGMGAIMAYGAYMPREIKDKSGRSRPVSIVSSVITIAVLDTLVALGAGLAMFPLLFTGGLEVGQGPGMMFVTLPLAFGQMPGGLLFGTLFFVLVVCAAWSSSISLGEPMAAWLVERGLGRGTAALAVGLAAWLLGVGSVLSFNVWKEHEFLVGTFFDNIEFLSTSVMLPLGGLLIAIFAGWVMKETHARKELAMKSFPLYLIWRALVRVVSPTAVIALFIYSLWSVLAADDGSAEAGADGDPVEQTAPADQETR</sequence>
<dbReference type="NCBIfam" id="NF037979">
    <property type="entry name" value="Na_transp"/>
    <property type="match status" value="1"/>
</dbReference>
<keyword evidence="3 6" id="KW-0812">Transmembrane</keyword>
<keyword evidence="2 6" id="KW-0813">Transport</keyword>
<evidence type="ECO:0000256" key="2">
    <source>
        <dbReference type="ARBA" id="ARBA00022448"/>
    </source>
</evidence>
<dbReference type="PROSITE" id="PS00610">
    <property type="entry name" value="NA_NEUROTRAN_SYMP_1"/>
    <property type="match status" value="1"/>
</dbReference>
<keyword evidence="5 8" id="KW-0472">Membrane</keyword>
<feature type="transmembrane region" description="Helical" evidence="8">
    <location>
        <begin position="312"/>
        <end position="336"/>
    </location>
</feature>
<feature type="transmembrane region" description="Helical" evidence="8">
    <location>
        <begin position="357"/>
        <end position="381"/>
    </location>
</feature>
<protein>
    <recommendedName>
        <fullName evidence="6">Transporter</fullName>
    </recommendedName>
</protein>
<feature type="region of interest" description="Disordered" evidence="7">
    <location>
        <begin position="469"/>
        <end position="490"/>
    </location>
</feature>
<organism evidence="9 10">
    <name type="scientific">Alloalcanivorax venustensis ISO4</name>
    <dbReference type="NCBI Taxonomy" id="1177184"/>
    <lineage>
        <taxon>Bacteria</taxon>
        <taxon>Pseudomonadati</taxon>
        <taxon>Pseudomonadota</taxon>
        <taxon>Gammaproteobacteria</taxon>
        <taxon>Oceanospirillales</taxon>
        <taxon>Alcanivoracaceae</taxon>
        <taxon>Alloalcanivorax</taxon>
    </lineage>
</organism>
<keyword evidence="6" id="KW-0769">Symport</keyword>
<evidence type="ECO:0000256" key="3">
    <source>
        <dbReference type="ARBA" id="ARBA00022692"/>
    </source>
</evidence>
<evidence type="ECO:0000256" key="4">
    <source>
        <dbReference type="ARBA" id="ARBA00022989"/>
    </source>
</evidence>
<dbReference type="RefSeq" id="WP_194854916.1">
    <property type="nucleotide sequence ID" value="NZ_ARXR01000002.1"/>
</dbReference>
<dbReference type="InterPro" id="IPR047218">
    <property type="entry name" value="YocR/YhdH-like"/>
</dbReference>
<keyword evidence="10" id="KW-1185">Reference proteome</keyword>
<reference evidence="9 10" key="1">
    <citation type="submission" date="2012-09" db="EMBL/GenBank/DDBJ databases">
        <title>Genome Sequence of alkane-degrading Bacterium Alcanivorax venustensis ISO4.</title>
        <authorList>
            <person name="Lai Q."/>
            <person name="Shao Z."/>
        </authorList>
    </citation>
    <scope>NUCLEOTIDE SEQUENCE [LARGE SCALE GENOMIC DNA]</scope>
    <source>
        <strain evidence="9 10">ISO4</strain>
    </source>
</reference>
<dbReference type="CDD" id="cd10336">
    <property type="entry name" value="SLC6sbd_Tyt1-Like"/>
    <property type="match status" value="1"/>
</dbReference>
<proteinExistence type="inferred from homology"/>
<dbReference type="PROSITE" id="PS50267">
    <property type="entry name" value="NA_NEUROTRAN_SYMP_3"/>
    <property type="match status" value="1"/>
</dbReference>
<feature type="transmembrane region" description="Helical" evidence="8">
    <location>
        <begin position="401"/>
        <end position="420"/>
    </location>
</feature>
<keyword evidence="4 8" id="KW-1133">Transmembrane helix</keyword>
<dbReference type="Proteomes" id="UP000644441">
    <property type="component" value="Unassembled WGS sequence"/>
</dbReference>
<feature type="transmembrane region" description="Helical" evidence="8">
    <location>
        <begin position="97"/>
        <end position="121"/>
    </location>
</feature>
<feature type="transmembrane region" description="Helical" evidence="8">
    <location>
        <begin position="12"/>
        <end position="33"/>
    </location>
</feature>
<dbReference type="PRINTS" id="PR00176">
    <property type="entry name" value="NANEUSMPORT"/>
</dbReference>
<feature type="transmembrane region" description="Helical" evidence="8">
    <location>
        <begin position="441"/>
        <end position="460"/>
    </location>
</feature>
<dbReference type="InterPro" id="IPR037272">
    <property type="entry name" value="SNS_sf"/>
</dbReference>
<evidence type="ECO:0000256" key="6">
    <source>
        <dbReference type="RuleBase" id="RU003732"/>
    </source>
</evidence>
<evidence type="ECO:0000313" key="9">
    <source>
        <dbReference type="EMBL" id="MBF5051709.1"/>
    </source>
</evidence>
<dbReference type="SUPFAM" id="SSF161070">
    <property type="entry name" value="SNF-like"/>
    <property type="match status" value="1"/>
</dbReference>
<comment type="similarity">
    <text evidence="6">Belongs to the sodium:neurotransmitter symporter (SNF) (TC 2.A.22) family.</text>
</comment>